<protein>
    <submittedName>
        <fullName evidence="2">Uncharacterized protein</fullName>
    </submittedName>
</protein>
<name>A0A8S1RLG4_9CILI</name>
<keyword evidence="1" id="KW-0472">Membrane</keyword>
<evidence type="ECO:0000256" key="1">
    <source>
        <dbReference type="SAM" id="Phobius"/>
    </source>
</evidence>
<dbReference type="Proteomes" id="UP000692954">
    <property type="component" value="Unassembled WGS sequence"/>
</dbReference>
<accession>A0A8S1RLG4</accession>
<proteinExistence type="predicted"/>
<keyword evidence="3" id="KW-1185">Reference proteome</keyword>
<sequence>MYYQILKVIQRLQILVYARLILMKEISLQLYVALLIIWLSKSIQKGSQQIC</sequence>
<comment type="caution">
    <text evidence="2">The sequence shown here is derived from an EMBL/GenBank/DDBJ whole genome shotgun (WGS) entry which is preliminary data.</text>
</comment>
<dbReference type="AlphaFoldDB" id="A0A8S1RLG4"/>
<evidence type="ECO:0000313" key="3">
    <source>
        <dbReference type="Proteomes" id="UP000692954"/>
    </source>
</evidence>
<feature type="transmembrane region" description="Helical" evidence="1">
    <location>
        <begin position="21"/>
        <end position="39"/>
    </location>
</feature>
<keyword evidence="1" id="KW-0812">Transmembrane</keyword>
<gene>
    <name evidence="2" type="ORF">PSON_ATCC_30995.1.T1830055</name>
</gene>
<reference evidence="2" key="1">
    <citation type="submission" date="2021-01" db="EMBL/GenBank/DDBJ databases">
        <authorList>
            <consortium name="Genoscope - CEA"/>
            <person name="William W."/>
        </authorList>
    </citation>
    <scope>NUCLEOTIDE SEQUENCE</scope>
</reference>
<keyword evidence="1" id="KW-1133">Transmembrane helix</keyword>
<organism evidence="2 3">
    <name type="scientific">Paramecium sonneborni</name>
    <dbReference type="NCBI Taxonomy" id="65129"/>
    <lineage>
        <taxon>Eukaryota</taxon>
        <taxon>Sar</taxon>
        <taxon>Alveolata</taxon>
        <taxon>Ciliophora</taxon>
        <taxon>Intramacronucleata</taxon>
        <taxon>Oligohymenophorea</taxon>
        <taxon>Peniculida</taxon>
        <taxon>Parameciidae</taxon>
        <taxon>Paramecium</taxon>
    </lineage>
</organism>
<dbReference type="EMBL" id="CAJJDN010000183">
    <property type="protein sequence ID" value="CAD8128122.1"/>
    <property type="molecule type" value="Genomic_DNA"/>
</dbReference>
<evidence type="ECO:0000313" key="2">
    <source>
        <dbReference type="EMBL" id="CAD8128122.1"/>
    </source>
</evidence>